<organism evidence="1 2">
    <name type="scientific">Thalictrum thalictroides</name>
    <name type="common">Rue-anemone</name>
    <name type="synonym">Anemone thalictroides</name>
    <dbReference type="NCBI Taxonomy" id="46969"/>
    <lineage>
        <taxon>Eukaryota</taxon>
        <taxon>Viridiplantae</taxon>
        <taxon>Streptophyta</taxon>
        <taxon>Embryophyta</taxon>
        <taxon>Tracheophyta</taxon>
        <taxon>Spermatophyta</taxon>
        <taxon>Magnoliopsida</taxon>
        <taxon>Ranunculales</taxon>
        <taxon>Ranunculaceae</taxon>
        <taxon>Thalictroideae</taxon>
        <taxon>Thalictrum</taxon>
    </lineage>
</organism>
<name>A0A7J6WSE8_THATH</name>
<dbReference type="Proteomes" id="UP000554482">
    <property type="component" value="Unassembled WGS sequence"/>
</dbReference>
<accession>A0A7J6WSE8</accession>
<reference evidence="1 2" key="1">
    <citation type="submission" date="2020-06" db="EMBL/GenBank/DDBJ databases">
        <title>Transcriptomic and genomic resources for Thalictrum thalictroides and T. hernandezii: Facilitating candidate gene discovery in an emerging model plant lineage.</title>
        <authorList>
            <person name="Arias T."/>
            <person name="Riano-Pachon D.M."/>
            <person name="Di Stilio V.S."/>
        </authorList>
    </citation>
    <scope>NUCLEOTIDE SEQUENCE [LARGE SCALE GENOMIC DNA]</scope>
    <source>
        <strain evidence="2">cv. WT478/WT964</strain>
        <tissue evidence="1">Leaves</tissue>
    </source>
</reference>
<comment type="caution">
    <text evidence="1">The sequence shown here is derived from an EMBL/GenBank/DDBJ whole genome shotgun (WGS) entry which is preliminary data.</text>
</comment>
<dbReference type="EMBL" id="JABWDY010010884">
    <property type="protein sequence ID" value="KAF5200296.1"/>
    <property type="molecule type" value="Genomic_DNA"/>
</dbReference>
<evidence type="ECO:0000313" key="1">
    <source>
        <dbReference type="EMBL" id="KAF5200296.1"/>
    </source>
</evidence>
<evidence type="ECO:0000313" key="2">
    <source>
        <dbReference type="Proteomes" id="UP000554482"/>
    </source>
</evidence>
<protein>
    <submittedName>
        <fullName evidence="1">Uncharacterized protein</fullName>
    </submittedName>
</protein>
<keyword evidence="2" id="KW-1185">Reference proteome</keyword>
<dbReference type="AlphaFoldDB" id="A0A7J6WSE8"/>
<gene>
    <name evidence="1" type="ORF">FRX31_010118</name>
</gene>
<sequence>MFDFSDLSSSSVSTLSLRASMDCIHDSDVVDSSSFYGSLDLIHNLLLIDGSSIRPLSISSCRAYRRFYYWGRTLKPATVSNLLEDFPLRFNK</sequence>
<proteinExistence type="predicted"/>